<feature type="transmembrane region" description="Helical" evidence="1">
    <location>
        <begin position="37"/>
        <end position="63"/>
    </location>
</feature>
<keyword evidence="1" id="KW-1133">Transmembrane helix</keyword>
<keyword evidence="1" id="KW-0472">Membrane</keyword>
<organism evidence="2">
    <name type="scientific">Strombidium inclinatum</name>
    <dbReference type="NCBI Taxonomy" id="197538"/>
    <lineage>
        <taxon>Eukaryota</taxon>
        <taxon>Sar</taxon>
        <taxon>Alveolata</taxon>
        <taxon>Ciliophora</taxon>
        <taxon>Intramacronucleata</taxon>
        <taxon>Spirotrichea</taxon>
        <taxon>Oligotrichia</taxon>
        <taxon>Strombidiidae</taxon>
        <taxon>Strombidium</taxon>
    </lineage>
</organism>
<dbReference type="EMBL" id="HBIH01027198">
    <property type="protein sequence ID" value="CAE0330240.1"/>
    <property type="molecule type" value="Transcribed_RNA"/>
</dbReference>
<name>A0A7S3IST7_9SPIT</name>
<keyword evidence="1" id="KW-0812">Transmembrane</keyword>
<protein>
    <submittedName>
        <fullName evidence="2">Uncharacterized protein</fullName>
    </submittedName>
</protein>
<dbReference type="AlphaFoldDB" id="A0A7S3IST7"/>
<gene>
    <name evidence="2" type="ORF">SINC0208_LOCUS10872</name>
</gene>
<sequence>MELFLHDVVNLVIPVLELLLKNVTLLRDSLEYNLLDLMLEVASIITALAPFVVVFSLHLKAIIHADLSADLIISEAVRTEHGVLPLAGLIWTRCFVLRILSLIVVRLLT</sequence>
<accession>A0A7S3IST7</accession>
<evidence type="ECO:0000256" key="1">
    <source>
        <dbReference type="SAM" id="Phobius"/>
    </source>
</evidence>
<reference evidence="2" key="1">
    <citation type="submission" date="2021-01" db="EMBL/GenBank/DDBJ databases">
        <authorList>
            <person name="Corre E."/>
            <person name="Pelletier E."/>
            <person name="Niang G."/>
            <person name="Scheremetjew M."/>
            <person name="Finn R."/>
            <person name="Kale V."/>
            <person name="Holt S."/>
            <person name="Cochrane G."/>
            <person name="Meng A."/>
            <person name="Brown T."/>
            <person name="Cohen L."/>
        </authorList>
    </citation>
    <scope>NUCLEOTIDE SEQUENCE</scope>
    <source>
        <strain evidence="2">S3</strain>
    </source>
</reference>
<proteinExistence type="predicted"/>
<evidence type="ECO:0000313" key="2">
    <source>
        <dbReference type="EMBL" id="CAE0330240.1"/>
    </source>
</evidence>